<keyword evidence="3" id="KW-1185">Reference proteome</keyword>
<comment type="caution">
    <text evidence="2">The sequence shown here is derived from an EMBL/GenBank/DDBJ whole genome shotgun (WGS) entry which is preliminary data.</text>
</comment>
<evidence type="ECO:0000313" key="2">
    <source>
        <dbReference type="EMBL" id="EFO79477.1"/>
    </source>
</evidence>
<organism evidence="2 3">
    <name type="scientific">Oscillochloris trichoides DG-6</name>
    <dbReference type="NCBI Taxonomy" id="765420"/>
    <lineage>
        <taxon>Bacteria</taxon>
        <taxon>Bacillati</taxon>
        <taxon>Chloroflexota</taxon>
        <taxon>Chloroflexia</taxon>
        <taxon>Chloroflexales</taxon>
        <taxon>Chloroflexineae</taxon>
        <taxon>Oscillochloridaceae</taxon>
        <taxon>Oscillochloris</taxon>
    </lineage>
</organism>
<accession>E1IH02</accession>
<dbReference type="GO" id="GO:0003677">
    <property type="term" value="F:DNA binding"/>
    <property type="evidence" value="ECO:0007669"/>
    <property type="project" value="InterPro"/>
</dbReference>
<dbReference type="Proteomes" id="UP000054010">
    <property type="component" value="Unassembled WGS sequence"/>
</dbReference>
<dbReference type="SUPFAM" id="SSF47413">
    <property type="entry name" value="lambda repressor-like DNA-binding domains"/>
    <property type="match status" value="1"/>
</dbReference>
<protein>
    <recommendedName>
        <fullName evidence="1">HTH cro/C1-type domain-containing protein</fullName>
    </recommendedName>
</protein>
<dbReference type="AlphaFoldDB" id="E1IH02"/>
<name>E1IH02_9CHLR</name>
<dbReference type="OrthoDB" id="9825639at2"/>
<dbReference type="STRING" id="765420.OSCT_2603"/>
<sequence length="154" mass="17684">MTFRCPYTEICRAQALREFAEIPDLAALFTQRLQCGERDPQKAHRCATILGLAEQEFPTLGYFVQTQRRESDIPQRLFAQQVGMTVQELRDLELNKLDLRKLSITLIEHLAIALNVSAEYLKMLARFTTQAGNPRQGTVFARTILVETQSKEQR</sequence>
<dbReference type="InterPro" id="IPR001387">
    <property type="entry name" value="Cro/C1-type_HTH"/>
</dbReference>
<gene>
    <name evidence="2" type="ORF">OSCT_2603</name>
</gene>
<reference evidence="2 3" key="1">
    <citation type="journal article" date="2011" name="J. Bacteriol.">
        <title>Draft genome sequence of the anoxygenic filamentous phototrophic bacterium Oscillochloris trichoides subsp. DG-6.</title>
        <authorList>
            <person name="Kuznetsov B.B."/>
            <person name="Ivanovsky R.N."/>
            <person name="Keppen O.I."/>
            <person name="Sukhacheva M.V."/>
            <person name="Bumazhkin B.K."/>
            <person name="Patutina E.O."/>
            <person name="Beletsky A.V."/>
            <person name="Mardanov A.V."/>
            <person name="Baslerov R.V."/>
            <person name="Panteleeva A.N."/>
            <person name="Kolganova T.V."/>
            <person name="Ravin N.V."/>
            <person name="Skryabin K.G."/>
        </authorList>
    </citation>
    <scope>NUCLEOTIDE SEQUENCE [LARGE SCALE GENOMIC DNA]</scope>
    <source>
        <strain evidence="2 3">DG-6</strain>
    </source>
</reference>
<dbReference type="Gene3D" id="1.10.260.40">
    <property type="entry name" value="lambda repressor-like DNA-binding domains"/>
    <property type="match status" value="1"/>
</dbReference>
<dbReference type="InterPro" id="IPR010982">
    <property type="entry name" value="Lambda_DNA-bd_dom_sf"/>
</dbReference>
<dbReference type="PROSITE" id="PS50943">
    <property type="entry name" value="HTH_CROC1"/>
    <property type="match status" value="1"/>
</dbReference>
<proteinExistence type="predicted"/>
<evidence type="ECO:0000313" key="3">
    <source>
        <dbReference type="Proteomes" id="UP000054010"/>
    </source>
</evidence>
<dbReference type="HOGENOM" id="CLU_1702498_0_0_0"/>
<evidence type="ECO:0000259" key="1">
    <source>
        <dbReference type="PROSITE" id="PS50943"/>
    </source>
</evidence>
<feature type="domain" description="HTH cro/C1-type" evidence="1">
    <location>
        <begin position="64"/>
        <end position="121"/>
    </location>
</feature>
<dbReference type="EMBL" id="ADVR01000112">
    <property type="protein sequence ID" value="EFO79477.1"/>
    <property type="molecule type" value="Genomic_DNA"/>
</dbReference>